<dbReference type="AlphaFoldDB" id="A0A4Z0A7K6"/>
<feature type="compositionally biased region" description="Basic and acidic residues" evidence="1">
    <location>
        <begin position="123"/>
        <end position="139"/>
    </location>
</feature>
<evidence type="ECO:0000256" key="1">
    <source>
        <dbReference type="SAM" id="MobiDB-lite"/>
    </source>
</evidence>
<dbReference type="EMBL" id="SFCI01000118">
    <property type="protein sequence ID" value="TFY82327.1"/>
    <property type="molecule type" value="Genomic_DNA"/>
</dbReference>
<feature type="compositionally biased region" description="Basic and acidic residues" evidence="1">
    <location>
        <begin position="286"/>
        <end position="305"/>
    </location>
</feature>
<name>A0A4Z0A7K6_9AGAM</name>
<protein>
    <recommendedName>
        <fullName evidence="4">Pal1 cell morphology protein</fullName>
    </recommendedName>
</protein>
<evidence type="ECO:0000313" key="2">
    <source>
        <dbReference type="EMBL" id="TFY82327.1"/>
    </source>
</evidence>
<dbReference type="PANTHER" id="PTHR28307:SF2">
    <property type="entry name" value="PROTEIN PAL1"/>
    <property type="match status" value="1"/>
</dbReference>
<evidence type="ECO:0008006" key="4">
    <source>
        <dbReference type="Google" id="ProtNLM"/>
    </source>
</evidence>
<dbReference type="Pfam" id="PF08316">
    <property type="entry name" value="Pal1"/>
    <property type="match status" value="1"/>
</dbReference>
<feature type="compositionally biased region" description="Pro residues" evidence="1">
    <location>
        <begin position="31"/>
        <end position="40"/>
    </location>
</feature>
<feature type="compositionally biased region" description="Low complexity" evidence="1">
    <location>
        <begin position="99"/>
        <end position="113"/>
    </location>
</feature>
<feature type="compositionally biased region" description="Basic residues" evidence="1">
    <location>
        <begin position="140"/>
        <end position="150"/>
    </location>
</feature>
<sequence length="444" mass="48342">MPDRSSSVRRSHSRHRSQSDPFSDPLYAAPPSAPIPPPKHYPASRHAARPSTADRPRHRDRDHRDRDKDRSKDRVMEAVKDTVTVRNADLPPRTRPSRSQTSAPPSHTTSTHARPPPTVTRRSHSEDTVPQHAAADKGKSNGKKAPKKGSVHADVIDRLDFTGMGPMFHHDGPFDACAPSRNVHRTKAPMYAWTGVNAEDEQAAAKYRNGEPVRAVPSLTYESPYPTAELAKGMSNASYYAEPPKKKVDAIAEAWGTHEPEPYEEFFAGGGKGDASAPNSIRHGRHGNDGRRGRDGRREVDEGRSRGNKRSAIPPPQPIFVPDGTVTEPESWPALHLPIGGLVSSTGGNGRFSDAARPTHKSQNSFLGRFGRTGRDNASPTSEAYVYVEDPKMKDLPATPDTAGMSPSYENERGYFDAAPASGATGLGRKTSLLKKVKGVMMAK</sequence>
<feature type="region of interest" description="Disordered" evidence="1">
    <location>
        <begin position="265"/>
        <end position="320"/>
    </location>
</feature>
<dbReference type="Proteomes" id="UP000298061">
    <property type="component" value="Unassembled WGS sequence"/>
</dbReference>
<dbReference type="GO" id="GO:0005737">
    <property type="term" value="C:cytoplasm"/>
    <property type="evidence" value="ECO:0007669"/>
    <property type="project" value="TreeGrafter"/>
</dbReference>
<reference evidence="2 3" key="1">
    <citation type="submission" date="2019-02" db="EMBL/GenBank/DDBJ databases">
        <title>Genome sequencing of the rare red list fungi Hericium alpestre (H. flagellum).</title>
        <authorList>
            <person name="Buettner E."/>
            <person name="Kellner H."/>
        </authorList>
    </citation>
    <scope>NUCLEOTIDE SEQUENCE [LARGE SCALE GENOMIC DNA]</scope>
    <source>
        <strain evidence="2 3">DSM 108284</strain>
    </source>
</reference>
<feature type="compositionally biased region" description="Basic residues" evidence="1">
    <location>
        <begin position="7"/>
        <end position="16"/>
    </location>
</feature>
<organism evidence="2 3">
    <name type="scientific">Hericium alpestre</name>
    <dbReference type="NCBI Taxonomy" id="135208"/>
    <lineage>
        <taxon>Eukaryota</taxon>
        <taxon>Fungi</taxon>
        <taxon>Dikarya</taxon>
        <taxon>Basidiomycota</taxon>
        <taxon>Agaricomycotina</taxon>
        <taxon>Agaricomycetes</taxon>
        <taxon>Russulales</taxon>
        <taxon>Hericiaceae</taxon>
        <taxon>Hericium</taxon>
    </lineage>
</organism>
<dbReference type="PANTHER" id="PTHR28307">
    <property type="entry name" value="PROTEIN PAL1"/>
    <property type="match status" value="1"/>
</dbReference>
<feature type="compositionally biased region" description="Basic and acidic residues" evidence="1">
    <location>
        <begin position="52"/>
        <end position="80"/>
    </location>
</feature>
<accession>A0A4Z0A7K6</accession>
<feature type="region of interest" description="Disordered" evidence="1">
    <location>
        <begin position="354"/>
        <end position="379"/>
    </location>
</feature>
<evidence type="ECO:0000313" key="3">
    <source>
        <dbReference type="Proteomes" id="UP000298061"/>
    </source>
</evidence>
<comment type="caution">
    <text evidence="2">The sequence shown here is derived from an EMBL/GenBank/DDBJ whole genome shotgun (WGS) entry which is preliminary data.</text>
</comment>
<feature type="region of interest" description="Disordered" evidence="1">
    <location>
        <begin position="1"/>
        <end position="151"/>
    </location>
</feature>
<dbReference type="STRING" id="135208.A0A4Z0A7K6"/>
<dbReference type="InterPro" id="IPR013226">
    <property type="entry name" value="Pal1"/>
</dbReference>
<keyword evidence="3" id="KW-1185">Reference proteome</keyword>
<gene>
    <name evidence="2" type="ORF">EWM64_g1685</name>
</gene>
<proteinExistence type="predicted"/>
<dbReference type="OrthoDB" id="5352132at2759"/>